<evidence type="ECO:0000259" key="1">
    <source>
        <dbReference type="PROSITE" id="PS51833"/>
    </source>
</evidence>
<dbReference type="PANTHER" id="PTHR33525:SF3">
    <property type="entry name" value="RIBONUCLEASE Y"/>
    <property type="match status" value="1"/>
</dbReference>
<dbReference type="Pfam" id="PF08668">
    <property type="entry name" value="HDOD"/>
    <property type="match status" value="1"/>
</dbReference>
<accession>A0A6N4DXQ2</accession>
<dbReference type="SUPFAM" id="SSF109604">
    <property type="entry name" value="HD-domain/PDEase-like"/>
    <property type="match status" value="1"/>
</dbReference>
<dbReference type="PROSITE" id="PS51833">
    <property type="entry name" value="HDOD"/>
    <property type="match status" value="1"/>
</dbReference>
<protein>
    <recommendedName>
        <fullName evidence="1">HDOD domain-containing protein</fullName>
    </recommendedName>
</protein>
<dbReference type="EMBL" id="PQCO01000198">
    <property type="protein sequence ID" value="PUE01576.1"/>
    <property type="molecule type" value="Genomic_DNA"/>
</dbReference>
<dbReference type="Proteomes" id="UP000250928">
    <property type="component" value="Unassembled WGS sequence"/>
</dbReference>
<dbReference type="Gene3D" id="1.10.3210.10">
    <property type="entry name" value="Hypothetical protein af1432"/>
    <property type="match status" value="1"/>
</dbReference>
<evidence type="ECO:0000313" key="2">
    <source>
        <dbReference type="EMBL" id="PUE01576.1"/>
    </source>
</evidence>
<comment type="caution">
    <text evidence="2">The sequence shown here is derived from an EMBL/GenBank/DDBJ whole genome shotgun (WGS) entry which is preliminary data.</text>
</comment>
<dbReference type="PANTHER" id="PTHR33525">
    <property type="match status" value="1"/>
</dbReference>
<feature type="domain" description="HDOD" evidence="1">
    <location>
        <begin position="35"/>
        <end position="230"/>
    </location>
</feature>
<organism evidence="2 3">
    <name type="scientific">Candidatus Sedimenticola endophacoides</name>
    <dbReference type="NCBI Taxonomy" id="2548426"/>
    <lineage>
        <taxon>Bacteria</taxon>
        <taxon>Pseudomonadati</taxon>
        <taxon>Pseudomonadota</taxon>
        <taxon>Gammaproteobacteria</taxon>
        <taxon>Chromatiales</taxon>
        <taxon>Sedimenticolaceae</taxon>
        <taxon>Sedimenticola</taxon>
    </lineage>
</organism>
<gene>
    <name evidence="2" type="ORF">C3L24_07675</name>
</gene>
<reference evidence="2 3" key="1">
    <citation type="submission" date="2018-01" db="EMBL/GenBank/DDBJ databases">
        <title>Novel co-symbiosis in the lucinid bivalve Phacoides pectinatus.</title>
        <authorList>
            <person name="Lim S.J."/>
            <person name="Davis B.G."/>
            <person name="Gill D.E."/>
            <person name="Engel A.S."/>
            <person name="Anderson L.C."/>
            <person name="Campbell B.J."/>
        </authorList>
    </citation>
    <scope>NUCLEOTIDE SEQUENCE [LARGE SCALE GENOMIC DNA]</scope>
    <source>
        <strain evidence="2">N3_P5</strain>
    </source>
</reference>
<sequence>MIHAGGRVFELLDRVRRHASIATGNFERLFAGVEIPPLPTAIARLVAEVNRDEPDQTRLAKMVGAMPEIGGKVLSTVNSAYFALPNQVSSISHGLNLLGMKRIRSLVLSFAMRSALPAPPGSLFDATRFWSDSLLKALLARALADHCCPAEREEAFTAMLLSDIALPVLLGSWGEYYRPLIEQWRDAPERLSLAERASFQWDHAQAGAWILQNWEFPAELVCFVGLHTSDLGQLRELELEQTVALAVIHAARLPSCQKADARRATQMIEAINQGLGLEAEAQGALMERVGNEYRELCHLFALAPGDGERVLALVAEQLPPPAEEG</sequence>
<dbReference type="InterPro" id="IPR052340">
    <property type="entry name" value="RNase_Y/CdgJ"/>
</dbReference>
<name>A0A6N4DXQ2_9GAMM</name>
<evidence type="ECO:0000313" key="3">
    <source>
        <dbReference type="Proteomes" id="UP000250928"/>
    </source>
</evidence>
<dbReference type="InterPro" id="IPR013976">
    <property type="entry name" value="HDOD"/>
</dbReference>
<proteinExistence type="predicted"/>
<dbReference type="AlphaFoldDB" id="A0A6N4DXQ2"/>